<dbReference type="STRING" id="112248.SAMN05444392_102263"/>
<name>A0A1M4VAA9_9BACL</name>
<evidence type="ECO:0000313" key="2">
    <source>
        <dbReference type="Proteomes" id="UP000184476"/>
    </source>
</evidence>
<organism evidence="1 2">
    <name type="scientific">Seinonella peptonophila</name>
    <dbReference type="NCBI Taxonomy" id="112248"/>
    <lineage>
        <taxon>Bacteria</taxon>
        <taxon>Bacillati</taxon>
        <taxon>Bacillota</taxon>
        <taxon>Bacilli</taxon>
        <taxon>Bacillales</taxon>
        <taxon>Thermoactinomycetaceae</taxon>
        <taxon>Seinonella</taxon>
    </lineage>
</organism>
<dbReference type="EMBL" id="FQVL01000002">
    <property type="protein sequence ID" value="SHE65936.1"/>
    <property type="molecule type" value="Genomic_DNA"/>
</dbReference>
<accession>A0A1M4VAA9</accession>
<proteinExistence type="predicted"/>
<evidence type="ECO:0000313" key="1">
    <source>
        <dbReference type="EMBL" id="SHE65936.1"/>
    </source>
</evidence>
<keyword evidence="2" id="KW-1185">Reference proteome</keyword>
<dbReference type="Proteomes" id="UP000184476">
    <property type="component" value="Unassembled WGS sequence"/>
</dbReference>
<dbReference type="RefSeq" id="WP_073153634.1">
    <property type="nucleotide sequence ID" value="NZ_FQVL01000002.1"/>
</dbReference>
<sequence>MNFFELMESMKMEVECDCCKDSKRVNNPKYREINDMYYDLLFHLTDKGVEHELAEELAALKYPRSTVAEYITCPHCSTGVEIKEEKKAYPIFDRGTITKLPDNGEEVEFTWFDFMESAKK</sequence>
<reference evidence="1 2" key="1">
    <citation type="submission" date="2016-11" db="EMBL/GenBank/DDBJ databases">
        <authorList>
            <person name="Jaros S."/>
            <person name="Januszkiewicz K."/>
            <person name="Wedrychowicz H."/>
        </authorList>
    </citation>
    <scope>NUCLEOTIDE SEQUENCE [LARGE SCALE GENOMIC DNA]</scope>
    <source>
        <strain evidence="1 2">DSM 44666</strain>
    </source>
</reference>
<gene>
    <name evidence="1" type="ORF">SAMN05444392_102263</name>
</gene>
<dbReference type="AlphaFoldDB" id="A0A1M4VAA9"/>
<protein>
    <submittedName>
        <fullName evidence="1">Uncharacterized protein</fullName>
    </submittedName>
</protein>